<gene>
    <name evidence="1" type="ORF">MENTE1834_LOCUS32092</name>
</gene>
<organism evidence="1 2">
    <name type="scientific">Meloidogyne enterolobii</name>
    <name type="common">Root-knot nematode worm</name>
    <name type="synonym">Meloidogyne mayaguensis</name>
    <dbReference type="NCBI Taxonomy" id="390850"/>
    <lineage>
        <taxon>Eukaryota</taxon>
        <taxon>Metazoa</taxon>
        <taxon>Ecdysozoa</taxon>
        <taxon>Nematoda</taxon>
        <taxon>Chromadorea</taxon>
        <taxon>Rhabditida</taxon>
        <taxon>Tylenchina</taxon>
        <taxon>Tylenchomorpha</taxon>
        <taxon>Tylenchoidea</taxon>
        <taxon>Meloidogynidae</taxon>
        <taxon>Meloidogyninae</taxon>
        <taxon>Meloidogyne</taxon>
    </lineage>
</organism>
<keyword evidence="2" id="KW-1185">Reference proteome</keyword>
<proteinExistence type="predicted"/>
<name>A0ACB1A2I9_MELEN</name>
<dbReference type="Proteomes" id="UP001497535">
    <property type="component" value="Unassembled WGS sequence"/>
</dbReference>
<evidence type="ECO:0000313" key="2">
    <source>
        <dbReference type="Proteomes" id="UP001497535"/>
    </source>
</evidence>
<evidence type="ECO:0000313" key="1">
    <source>
        <dbReference type="EMBL" id="CAK5084691.1"/>
    </source>
</evidence>
<reference evidence="1" key="1">
    <citation type="submission" date="2023-11" db="EMBL/GenBank/DDBJ databases">
        <authorList>
            <person name="Poullet M."/>
        </authorList>
    </citation>
    <scope>NUCLEOTIDE SEQUENCE</scope>
    <source>
        <strain evidence="1">E1834</strain>
    </source>
</reference>
<sequence>MKLASLLIVLIFWILLVSVTTVPTEKDTNKGEDKVFNRSKYNKEYYQKNKERKVEYRRNYYKANKQKLKNNMKIYYHENKERRLEKMRIYQQNNREKLNEYKNKYRQEKKNVQSDNNEGTSFVNPQTGDFTNKGKLPIVSEERNLLNQGEAKSNNAKNEQNQIEVEESNKIHDVGTNQVDSDKKVHPFDLNEKPNDSAWEIIKNNGFFSLSNPLHSIFKRP</sequence>
<accession>A0ACB1A2I9</accession>
<protein>
    <submittedName>
        <fullName evidence="1">Uncharacterized protein</fullName>
    </submittedName>
</protein>
<dbReference type="EMBL" id="CAVMJV010000054">
    <property type="protein sequence ID" value="CAK5084691.1"/>
    <property type="molecule type" value="Genomic_DNA"/>
</dbReference>
<comment type="caution">
    <text evidence="1">The sequence shown here is derived from an EMBL/GenBank/DDBJ whole genome shotgun (WGS) entry which is preliminary data.</text>
</comment>